<feature type="compositionally biased region" description="Low complexity" evidence="3">
    <location>
        <begin position="973"/>
        <end position="982"/>
    </location>
</feature>
<dbReference type="Gene3D" id="1.10.10.10">
    <property type="entry name" value="Winged helix-like DNA-binding domain superfamily/Winged helix DNA-binding domain"/>
    <property type="match status" value="1"/>
</dbReference>
<accession>A0A6N9YJV8</accession>
<dbReference type="GO" id="GO:0006355">
    <property type="term" value="P:regulation of DNA-templated transcription"/>
    <property type="evidence" value="ECO:0007669"/>
    <property type="project" value="InterPro"/>
</dbReference>
<dbReference type="InterPro" id="IPR000792">
    <property type="entry name" value="Tscrpt_reg_LuxR_C"/>
</dbReference>
<name>A0A6N9YJV8_9ACTN</name>
<dbReference type="InterPro" id="IPR036388">
    <property type="entry name" value="WH-like_DNA-bd_sf"/>
</dbReference>
<dbReference type="InterPro" id="IPR041664">
    <property type="entry name" value="AAA_16"/>
</dbReference>
<dbReference type="PROSITE" id="PS50043">
    <property type="entry name" value="HTH_LUXR_2"/>
    <property type="match status" value="1"/>
</dbReference>
<dbReference type="SMART" id="SM00421">
    <property type="entry name" value="HTH_LUXR"/>
    <property type="match status" value="1"/>
</dbReference>
<dbReference type="PRINTS" id="PR00038">
    <property type="entry name" value="HTHLUXR"/>
</dbReference>
<dbReference type="GO" id="GO:0004016">
    <property type="term" value="F:adenylate cyclase activity"/>
    <property type="evidence" value="ECO:0007669"/>
    <property type="project" value="TreeGrafter"/>
</dbReference>
<evidence type="ECO:0000259" key="4">
    <source>
        <dbReference type="PROSITE" id="PS50043"/>
    </source>
</evidence>
<feature type="domain" description="HTH luxR-type" evidence="4">
    <location>
        <begin position="896"/>
        <end position="961"/>
    </location>
</feature>
<comment type="caution">
    <text evidence="5">The sequence shown here is derived from an EMBL/GenBank/DDBJ whole genome shotgun (WGS) entry which is preliminary data.</text>
</comment>
<organism evidence="5 6">
    <name type="scientific">Phytoactinopolyspora alkaliphila</name>
    <dbReference type="NCBI Taxonomy" id="1783498"/>
    <lineage>
        <taxon>Bacteria</taxon>
        <taxon>Bacillati</taxon>
        <taxon>Actinomycetota</taxon>
        <taxon>Actinomycetes</taxon>
        <taxon>Jiangellales</taxon>
        <taxon>Jiangellaceae</taxon>
        <taxon>Phytoactinopolyspora</taxon>
    </lineage>
</organism>
<evidence type="ECO:0000256" key="1">
    <source>
        <dbReference type="ARBA" id="ARBA00022741"/>
    </source>
</evidence>
<dbReference type="AlphaFoldDB" id="A0A6N9YJV8"/>
<dbReference type="PROSITE" id="PS00622">
    <property type="entry name" value="HTH_LUXR_1"/>
    <property type="match status" value="1"/>
</dbReference>
<feature type="region of interest" description="Disordered" evidence="3">
    <location>
        <begin position="973"/>
        <end position="1004"/>
    </location>
</feature>
<keyword evidence="1" id="KW-0547">Nucleotide-binding</keyword>
<gene>
    <name evidence="5" type="ORF">G1H11_07930</name>
</gene>
<dbReference type="GO" id="GO:0005737">
    <property type="term" value="C:cytoplasm"/>
    <property type="evidence" value="ECO:0007669"/>
    <property type="project" value="TreeGrafter"/>
</dbReference>
<evidence type="ECO:0000256" key="2">
    <source>
        <dbReference type="ARBA" id="ARBA00022840"/>
    </source>
</evidence>
<proteinExistence type="predicted"/>
<reference evidence="5 6" key="1">
    <citation type="submission" date="2020-02" db="EMBL/GenBank/DDBJ databases">
        <authorList>
            <person name="Li X.-J."/>
            <person name="Feng X.-M."/>
        </authorList>
    </citation>
    <scope>NUCLEOTIDE SEQUENCE [LARGE SCALE GENOMIC DNA]</scope>
    <source>
        <strain evidence="5 6">CGMCC 4.7225</strain>
    </source>
</reference>
<dbReference type="EMBL" id="JAAGOB010000003">
    <property type="protein sequence ID" value="NED95242.1"/>
    <property type="molecule type" value="Genomic_DNA"/>
</dbReference>
<dbReference type="InterPro" id="IPR016032">
    <property type="entry name" value="Sig_transdc_resp-reg_C-effctor"/>
</dbReference>
<dbReference type="SUPFAM" id="SSF52540">
    <property type="entry name" value="P-loop containing nucleoside triphosphate hydrolases"/>
    <property type="match status" value="1"/>
</dbReference>
<dbReference type="InterPro" id="IPR027417">
    <property type="entry name" value="P-loop_NTPase"/>
</dbReference>
<dbReference type="GO" id="GO:0003677">
    <property type="term" value="F:DNA binding"/>
    <property type="evidence" value="ECO:0007669"/>
    <property type="project" value="InterPro"/>
</dbReference>
<dbReference type="PANTHER" id="PTHR16305:SF35">
    <property type="entry name" value="TRANSCRIPTIONAL ACTIVATOR DOMAIN"/>
    <property type="match status" value="1"/>
</dbReference>
<sequence length="1004" mass="108447">MTAALDDAPALVLLEGEAGIGKTRLIHECLAARPVKPHTLQVTCPPLLEPFPLGAVVDALQATLRETMRKIADGTAGIELSPLTGALRPLFPEWAEALPPAMESLDDPKATRHRLLRALMELIERCGVNVLVFDDAHWADAASLELLLMLAASPLRRMNLIVSYRSTDVPAGSVLRRLTSSSAARTGSARIVLEPLTVTETTQMIAGVFETRQVSGEFATFIHERTAGLPLALEETMWLLRDRGDIFPAADGWGRRALSELQVPPTVRDSVLERVERLDPAAQRVLEAAATFGEPAGEPALGAVSELDAEHARRGLAAALSSGLLIETEPDQFVCRHALASRAVEEAVPASERRRMHRRAAEALAGMEPVPVARLCRHYREAGDVGRWAEYAEAAAARALESGDDHAAVVFLYDVVTTAELSSDLMIRLARKLGEAAAWGGASLGTMGRRVCDALSAVLDAVDVPAVDRGEVRLLLGRLHLQLGEFETAVREIEAAVAELDERPDLGARAMISLAFPRGHDWPASRHRSWLDRAVALRSRVSSRDERIWLAVDRASVLLMLGDDAGWVAVDEIEDRNTDEDGDETGPATLFELRQIARGLMNAGHFAIAWGRYAESRRRLTAAVDLMRSSGYGRLVNSAQLTVAHLDWQTGAWTGLADRIRQLAQDEDTLPEAQLEAALLLGLLDLSTGKRQSAHERLRNVLDEAIRRGLIDVQGLPAAALGRLHLADGAPDRAVAVTQPVVELIDRKDMWLWATDVMPVFLDALVAAGDTEAVAAWARRFTAGLGDRHAPAPQAAARLCQAVAIEAAGRPGRAAALFGDVAREWRDLPRPYDGLLTMERRGRALLSAGDEAGAVDTLVPTQRALVDAGARWDADRVAHLLRRHGVEVARAWRGGRRGYGDQLSPRELEVVRLVATGLTSRKVAETLFLSPRTVDRHLSSAMRKLDVSSRAALALAASDTGLLDLDHAYSAAAGTGQASASSSDHEHTRTESTASESSPESNIG</sequence>
<evidence type="ECO:0000313" key="6">
    <source>
        <dbReference type="Proteomes" id="UP000469185"/>
    </source>
</evidence>
<dbReference type="Proteomes" id="UP000469185">
    <property type="component" value="Unassembled WGS sequence"/>
</dbReference>
<evidence type="ECO:0000256" key="3">
    <source>
        <dbReference type="SAM" id="MobiDB-lite"/>
    </source>
</evidence>
<dbReference type="PANTHER" id="PTHR16305">
    <property type="entry name" value="TESTICULAR SOLUBLE ADENYLYL CYCLASE"/>
    <property type="match status" value="1"/>
</dbReference>
<protein>
    <submittedName>
        <fullName evidence="5">AAA family ATPase</fullName>
    </submittedName>
</protein>
<keyword evidence="2" id="KW-0067">ATP-binding</keyword>
<dbReference type="Pfam" id="PF00196">
    <property type="entry name" value="GerE"/>
    <property type="match status" value="1"/>
</dbReference>
<evidence type="ECO:0000313" key="5">
    <source>
        <dbReference type="EMBL" id="NED95242.1"/>
    </source>
</evidence>
<dbReference type="Pfam" id="PF13191">
    <property type="entry name" value="AAA_16"/>
    <property type="match status" value="1"/>
</dbReference>
<keyword evidence="6" id="KW-1185">Reference proteome</keyword>
<dbReference type="GO" id="GO:0005524">
    <property type="term" value="F:ATP binding"/>
    <property type="evidence" value="ECO:0007669"/>
    <property type="project" value="UniProtKB-KW"/>
</dbReference>
<feature type="compositionally biased region" description="Low complexity" evidence="3">
    <location>
        <begin position="991"/>
        <end position="1004"/>
    </location>
</feature>
<dbReference type="SUPFAM" id="SSF46894">
    <property type="entry name" value="C-terminal effector domain of the bipartite response regulators"/>
    <property type="match status" value="1"/>
</dbReference>
<dbReference type="CDD" id="cd06170">
    <property type="entry name" value="LuxR_C_like"/>
    <property type="match status" value="1"/>
</dbReference>